<evidence type="ECO:0000313" key="2">
    <source>
        <dbReference type="EMBL" id="KAF2282411.1"/>
    </source>
</evidence>
<sequence>MSKEVVLPKQERPRQPRSRKRRNRCKAKRVAQSPSHTDEEGVGAQQKANGNESHGPERGPRRHGKFRGNFDRGGRLWQLTERVCQLASFGVGREIALHGVLEWTLIAWAMQRSSRVSAIGFLVLGFAVGHFEGVLPWDTLRINQVAFLRDGVARTKPRRAEASRQARRSFRYRLDVWADGGSCHPSARITFRIREHSDIPWATAATSFCMRWVNNKRPPCKSTGEALGSATGPSGATGRHWALPRARRGNWEALGTATGPSGSNWEELGTATGPSGATGRHWALPRARRGQLGGTGHCHGPGGNWEALGTATGQSGNWEALGTATGRRGVTE</sequence>
<gene>
    <name evidence="2" type="ORF">GH714_043988</name>
</gene>
<dbReference type="Proteomes" id="UP000467840">
    <property type="component" value="Unassembled WGS sequence"/>
</dbReference>
<feature type="compositionally biased region" description="Basic residues" evidence="1">
    <location>
        <begin position="15"/>
        <end position="29"/>
    </location>
</feature>
<comment type="caution">
    <text evidence="2">The sequence shown here is derived from an EMBL/GenBank/DDBJ whole genome shotgun (WGS) entry which is preliminary data.</text>
</comment>
<accession>A0A6A6K0R1</accession>
<reference evidence="2 3" key="1">
    <citation type="journal article" date="2020" name="Mol. Plant">
        <title>The Chromosome-Based Rubber Tree Genome Provides New Insights into Spurge Genome Evolution and Rubber Biosynthesis.</title>
        <authorList>
            <person name="Liu J."/>
            <person name="Shi C."/>
            <person name="Shi C.C."/>
            <person name="Li W."/>
            <person name="Zhang Q.J."/>
            <person name="Zhang Y."/>
            <person name="Li K."/>
            <person name="Lu H.F."/>
            <person name="Shi C."/>
            <person name="Zhu S.T."/>
            <person name="Xiao Z.Y."/>
            <person name="Nan H."/>
            <person name="Yue Y."/>
            <person name="Zhu X.G."/>
            <person name="Wu Y."/>
            <person name="Hong X.N."/>
            <person name="Fan G.Y."/>
            <person name="Tong Y."/>
            <person name="Zhang D."/>
            <person name="Mao C.L."/>
            <person name="Liu Y.L."/>
            <person name="Hao S.J."/>
            <person name="Liu W.Q."/>
            <person name="Lv M.Q."/>
            <person name="Zhang H.B."/>
            <person name="Liu Y."/>
            <person name="Hu-Tang G.R."/>
            <person name="Wang J.P."/>
            <person name="Wang J.H."/>
            <person name="Sun Y.H."/>
            <person name="Ni S.B."/>
            <person name="Chen W.B."/>
            <person name="Zhang X.C."/>
            <person name="Jiao Y.N."/>
            <person name="Eichler E.E."/>
            <person name="Li G.H."/>
            <person name="Liu X."/>
            <person name="Gao L.Z."/>
        </authorList>
    </citation>
    <scope>NUCLEOTIDE SEQUENCE [LARGE SCALE GENOMIC DNA]</scope>
    <source>
        <strain evidence="3">cv. GT1</strain>
        <tissue evidence="2">Leaf</tissue>
    </source>
</reference>
<dbReference type="AlphaFoldDB" id="A0A6A6K0R1"/>
<feature type="region of interest" description="Disordered" evidence="1">
    <location>
        <begin position="313"/>
        <end position="332"/>
    </location>
</feature>
<dbReference type="EMBL" id="JAAGAX010000261">
    <property type="protein sequence ID" value="KAF2282411.1"/>
    <property type="molecule type" value="Genomic_DNA"/>
</dbReference>
<evidence type="ECO:0000313" key="3">
    <source>
        <dbReference type="Proteomes" id="UP000467840"/>
    </source>
</evidence>
<name>A0A6A6K0R1_HEVBR</name>
<feature type="region of interest" description="Disordered" evidence="1">
    <location>
        <begin position="1"/>
        <end position="67"/>
    </location>
</feature>
<keyword evidence="3" id="KW-1185">Reference proteome</keyword>
<evidence type="ECO:0000256" key="1">
    <source>
        <dbReference type="SAM" id="MobiDB-lite"/>
    </source>
</evidence>
<organism evidence="2 3">
    <name type="scientific">Hevea brasiliensis</name>
    <name type="common">Para rubber tree</name>
    <name type="synonym">Siphonia brasiliensis</name>
    <dbReference type="NCBI Taxonomy" id="3981"/>
    <lineage>
        <taxon>Eukaryota</taxon>
        <taxon>Viridiplantae</taxon>
        <taxon>Streptophyta</taxon>
        <taxon>Embryophyta</taxon>
        <taxon>Tracheophyta</taxon>
        <taxon>Spermatophyta</taxon>
        <taxon>Magnoliopsida</taxon>
        <taxon>eudicotyledons</taxon>
        <taxon>Gunneridae</taxon>
        <taxon>Pentapetalae</taxon>
        <taxon>rosids</taxon>
        <taxon>fabids</taxon>
        <taxon>Malpighiales</taxon>
        <taxon>Euphorbiaceae</taxon>
        <taxon>Crotonoideae</taxon>
        <taxon>Micrandreae</taxon>
        <taxon>Hevea</taxon>
    </lineage>
</organism>
<protein>
    <submittedName>
        <fullName evidence="2">Uncharacterized protein</fullName>
    </submittedName>
</protein>
<proteinExistence type="predicted"/>